<protein>
    <submittedName>
        <fullName evidence="4">Aldehyde reductase</fullName>
    </submittedName>
</protein>
<gene>
    <name evidence="4" type="ORF">DX130_21830</name>
</gene>
<organism evidence="4 5">
    <name type="scientific">Paenibacillus paeoniae</name>
    <dbReference type="NCBI Taxonomy" id="2292705"/>
    <lineage>
        <taxon>Bacteria</taxon>
        <taxon>Bacillati</taxon>
        <taxon>Bacillota</taxon>
        <taxon>Bacilli</taxon>
        <taxon>Bacillales</taxon>
        <taxon>Paenibacillaceae</taxon>
        <taxon>Paenibacillus</taxon>
    </lineage>
</organism>
<comment type="caution">
    <text evidence="4">The sequence shown here is derived from an EMBL/GenBank/DDBJ whole genome shotgun (WGS) entry which is preliminary data.</text>
</comment>
<keyword evidence="5" id="KW-1185">Reference proteome</keyword>
<keyword evidence="1" id="KW-0560">Oxidoreductase</keyword>
<evidence type="ECO:0000313" key="4">
    <source>
        <dbReference type="EMBL" id="REK71629.1"/>
    </source>
</evidence>
<evidence type="ECO:0000256" key="1">
    <source>
        <dbReference type="ARBA" id="ARBA00023002"/>
    </source>
</evidence>
<dbReference type="Pfam" id="PF01370">
    <property type="entry name" value="Epimerase"/>
    <property type="match status" value="1"/>
</dbReference>
<dbReference type="GO" id="GO:0016616">
    <property type="term" value="F:oxidoreductase activity, acting on the CH-OH group of donors, NAD or NADP as acceptor"/>
    <property type="evidence" value="ECO:0007669"/>
    <property type="project" value="TreeGrafter"/>
</dbReference>
<name>A0A371P6S8_9BACL</name>
<evidence type="ECO:0000259" key="3">
    <source>
        <dbReference type="Pfam" id="PF01370"/>
    </source>
</evidence>
<dbReference type="Gene3D" id="3.40.50.720">
    <property type="entry name" value="NAD(P)-binding Rossmann-like Domain"/>
    <property type="match status" value="1"/>
</dbReference>
<dbReference type="CDD" id="cd05227">
    <property type="entry name" value="AR_SDR_e"/>
    <property type="match status" value="1"/>
</dbReference>
<dbReference type="EMBL" id="QUBQ01000005">
    <property type="protein sequence ID" value="REK71629.1"/>
    <property type="molecule type" value="Genomic_DNA"/>
</dbReference>
<dbReference type="PANTHER" id="PTHR10366:SF564">
    <property type="entry name" value="STEROL-4-ALPHA-CARBOXYLATE 3-DEHYDROGENASE, DECARBOXYLATING"/>
    <property type="match status" value="1"/>
</dbReference>
<dbReference type="InterPro" id="IPR001509">
    <property type="entry name" value="Epimerase_deHydtase"/>
</dbReference>
<dbReference type="OrthoDB" id="9778052at2"/>
<dbReference type="InterPro" id="IPR050425">
    <property type="entry name" value="NAD(P)_dehydrat-like"/>
</dbReference>
<proteinExistence type="inferred from homology"/>
<dbReference type="FunFam" id="3.40.50.720:FF:000336">
    <property type="entry name" value="Aldehyde reductase"/>
    <property type="match status" value="1"/>
</dbReference>
<reference evidence="4 5" key="1">
    <citation type="submission" date="2018-08" db="EMBL/GenBank/DDBJ databases">
        <title>Paenibacillus sp. M4BSY-1, whole genome shotgun sequence.</title>
        <authorList>
            <person name="Tuo L."/>
        </authorList>
    </citation>
    <scope>NUCLEOTIDE SEQUENCE [LARGE SCALE GENOMIC DNA]</scope>
    <source>
        <strain evidence="4 5">M4BSY-1</strain>
    </source>
</reference>
<dbReference type="SUPFAM" id="SSF51735">
    <property type="entry name" value="NAD(P)-binding Rossmann-fold domains"/>
    <property type="match status" value="1"/>
</dbReference>
<feature type="domain" description="NAD-dependent epimerase/dehydratase" evidence="3">
    <location>
        <begin position="13"/>
        <end position="251"/>
    </location>
</feature>
<sequence length="347" mass="37830">MEVIHLTHKTETVLVTGGTGFVAGWAIHELLIQGYKVRTTVRSKEKEQAVIDSLSGQGYQRDHLTFYTADLSSDEGWEAAVSGVDYVLHIASPLTSGNHNDLDSFVKPARDGALRVLRAAVWAGVQRVVMTSSLAAATPDLSSTDQHINESLWTDPADKNLNAYRKSKAIAEKAAWNFINEQNSQTTLTTILPGAIFGPVLSAHVPSSIEVIQRLVQGKSPGNPKISFEVVDVRDLVELHIQAMTSPEAAGQRYIASGGSIWMNDIAKLLKNELGPGGRNIPTKTIPDIVLRGAAKITPSLAALVPMLGRKFRYTSEKARGQLGWRPRPIEDTILDTAKRLEELKLL</sequence>
<accession>A0A371P6S8</accession>
<dbReference type="Proteomes" id="UP000261905">
    <property type="component" value="Unassembled WGS sequence"/>
</dbReference>
<dbReference type="InterPro" id="IPR036291">
    <property type="entry name" value="NAD(P)-bd_dom_sf"/>
</dbReference>
<comment type="similarity">
    <text evidence="2">Belongs to the NAD(P)-dependent epimerase/dehydratase family. Dihydroflavonol-4-reductase subfamily.</text>
</comment>
<dbReference type="AlphaFoldDB" id="A0A371P6S8"/>
<evidence type="ECO:0000256" key="2">
    <source>
        <dbReference type="ARBA" id="ARBA00023445"/>
    </source>
</evidence>
<dbReference type="PANTHER" id="PTHR10366">
    <property type="entry name" value="NAD DEPENDENT EPIMERASE/DEHYDRATASE"/>
    <property type="match status" value="1"/>
</dbReference>
<evidence type="ECO:0000313" key="5">
    <source>
        <dbReference type="Proteomes" id="UP000261905"/>
    </source>
</evidence>